<gene>
    <name evidence="1" type="ORF">GCM10010974_33860</name>
</gene>
<evidence type="ECO:0000313" key="2">
    <source>
        <dbReference type="Proteomes" id="UP000632322"/>
    </source>
</evidence>
<evidence type="ECO:0000313" key="1">
    <source>
        <dbReference type="EMBL" id="GGC48881.1"/>
    </source>
</evidence>
<sequence>MDTTELVVAVLKLMSQATQCNVQVLSVYFGDVVGISIQMGDSHLLEALTKGEDLEYIVLAEIRDAYTSTRSANHQPRTFEYPQSLTNWSSGDT</sequence>
<proteinExistence type="predicted"/>
<protein>
    <submittedName>
        <fullName evidence="1">Uncharacterized protein</fullName>
    </submittedName>
</protein>
<name>A0ABQ1MY20_9MICO</name>
<comment type="caution">
    <text evidence="1">The sequence shown here is derived from an EMBL/GenBank/DDBJ whole genome shotgun (WGS) entry which is preliminary data.</text>
</comment>
<keyword evidence="2" id="KW-1185">Reference proteome</keyword>
<dbReference type="Proteomes" id="UP000632322">
    <property type="component" value="Unassembled WGS sequence"/>
</dbReference>
<accession>A0ABQ1MY20</accession>
<reference evidence="2" key="1">
    <citation type="journal article" date="2019" name="Int. J. Syst. Evol. Microbiol.">
        <title>The Global Catalogue of Microorganisms (GCM) 10K type strain sequencing project: providing services to taxonomists for standard genome sequencing and annotation.</title>
        <authorList>
            <consortium name="The Broad Institute Genomics Platform"/>
            <consortium name="The Broad Institute Genome Sequencing Center for Infectious Disease"/>
            <person name="Wu L."/>
            <person name="Ma J."/>
        </authorList>
    </citation>
    <scope>NUCLEOTIDE SEQUENCE [LARGE SCALE GENOMIC DNA]</scope>
    <source>
        <strain evidence="2">CGMCC 1.15472</strain>
    </source>
</reference>
<organism evidence="1 2">
    <name type="scientific">Brevibacterium sediminis</name>
    <dbReference type="NCBI Taxonomy" id="1857024"/>
    <lineage>
        <taxon>Bacteria</taxon>
        <taxon>Bacillati</taxon>
        <taxon>Actinomycetota</taxon>
        <taxon>Actinomycetes</taxon>
        <taxon>Micrococcales</taxon>
        <taxon>Brevibacteriaceae</taxon>
        <taxon>Brevibacterium</taxon>
    </lineage>
</organism>
<dbReference type="EMBL" id="BMJG01000020">
    <property type="protein sequence ID" value="GGC48881.1"/>
    <property type="molecule type" value="Genomic_DNA"/>
</dbReference>